<dbReference type="GO" id="GO:0030151">
    <property type="term" value="F:molybdenum ion binding"/>
    <property type="evidence" value="ECO:0007669"/>
    <property type="project" value="InterPro"/>
</dbReference>
<dbReference type="GO" id="GO:0030170">
    <property type="term" value="F:pyridoxal phosphate binding"/>
    <property type="evidence" value="ECO:0007669"/>
    <property type="project" value="InterPro"/>
</dbReference>
<dbReference type="Gene3D" id="1.10.10.10">
    <property type="entry name" value="Winged helix-like DNA-binding domain superfamily/Winged helix DNA-binding domain"/>
    <property type="match status" value="1"/>
</dbReference>
<dbReference type="Gene3D" id="2.40.33.20">
    <property type="entry name" value="PK beta-barrel domain-like"/>
    <property type="match status" value="1"/>
</dbReference>
<evidence type="ECO:0000313" key="4">
    <source>
        <dbReference type="Proteomes" id="UP000008206"/>
    </source>
</evidence>
<protein>
    <recommendedName>
        <fullName evidence="2">MOSC domain-containing protein</fullName>
    </recommendedName>
</protein>
<proteinExistence type="predicted"/>
<dbReference type="PANTHER" id="PTHR36930:SF1">
    <property type="entry name" value="MOSC DOMAIN-CONTAINING PROTEIN"/>
    <property type="match status" value="1"/>
</dbReference>
<dbReference type="HOGENOM" id="CLU_1097703_0_0_3"/>
<dbReference type="GO" id="GO:0006281">
    <property type="term" value="P:DNA repair"/>
    <property type="evidence" value="ECO:0007669"/>
    <property type="project" value="InterPro"/>
</dbReference>
<sequence>MCHSRVSYLFAKPKSGQPTLPYKKLTLETGVGIVGDAHAAQGSPRQILLVGANTLQDFKLNPGELRENILIDGEIEQFSSGQVLQIGEALIRLTFLCEPCKNLEQVQLGLTKRIKNRRGMLGIVVGGGEINIGDQIVLTSHRFSVFPDNPKERFQEFVKRIPFGKVVTTSDLLLALGLTQAYYRAIGNYIKQTLTNVPSHRLVKADGTLLTKYILNQAELLKAEGVKLNSSLVVESHYYWDKNQFHHQQDIYECH</sequence>
<dbReference type="GO" id="GO:0003824">
    <property type="term" value="F:catalytic activity"/>
    <property type="evidence" value="ECO:0007669"/>
    <property type="project" value="InterPro"/>
</dbReference>
<dbReference type="CDD" id="cd06445">
    <property type="entry name" value="ATase"/>
    <property type="match status" value="1"/>
</dbReference>
<evidence type="ECO:0000259" key="2">
    <source>
        <dbReference type="PROSITE" id="PS51340"/>
    </source>
</evidence>
<feature type="domain" description="MOSC" evidence="2">
    <location>
        <begin position="20"/>
        <end position="139"/>
    </location>
</feature>
<dbReference type="RefSeq" id="WP_013334994.1">
    <property type="nucleotide sequence ID" value="NC_014534.1"/>
</dbReference>
<dbReference type="Pfam" id="PF03473">
    <property type="entry name" value="MOSC"/>
    <property type="match status" value="1"/>
</dbReference>
<name>E0UMR8_GLOV7</name>
<dbReference type="SUPFAM" id="SSF50800">
    <property type="entry name" value="PK beta-barrel domain-like"/>
    <property type="match status" value="1"/>
</dbReference>
<dbReference type="InterPro" id="IPR036217">
    <property type="entry name" value="MethylDNA_cys_MeTrfase_DNAb"/>
</dbReference>
<dbReference type="InterPro" id="IPR011037">
    <property type="entry name" value="Pyrv_Knase-like_insert_dom_sf"/>
</dbReference>
<geneLocation type="plasmid" evidence="3 4">
    <name>Cy782202</name>
</geneLocation>
<dbReference type="PANTHER" id="PTHR36930">
    <property type="entry name" value="METAL-SULFUR CLUSTER BIOSYNTHESIS PROTEINS YUAD-RELATED"/>
    <property type="match status" value="1"/>
</dbReference>
<keyword evidence="3" id="KW-0614">Plasmid</keyword>
<keyword evidence="4" id="KW-1185">Reference proteome</keyword>
<dbReference type="InterPro" id="IPR052716">
    <property type="entry name" value="MOSC_domain"/>
</dbReference>
<reference evidence="4" key="1">
    <citation type="journal article" date="2011" name="MBio">
        <title>Novel metabolic attributes of the genus Cyanothece, comprising a group of unicellular nitrogen-fixing Cyanobacteria.</title>
        <authorList>
            <person name="Bandyopadhyay A."/>
            <person name="Elvitigala T."/>
            <person name="Welsh E."/>
            <person name="Stockel J."/>
            <person name="Liberton M."/>
            <person name="Min H."/>
            <person name="Sherman L.A."/>
            <person name="Pakrasi H.B."/>
        </authorList>
    </citation>
    <scope>NUCLEOTIDE SEQUENCE [LARGE SCALE GENOMIC DNA]</scope>
    <source>
        <strain evidence="4">PCC 7822</strain>
        <plasmid evidence="4">Cy782202</plasmid>
    </source>
</reference>
<evidence type="ECO:0000313" key="3">
    <source>
        <dbReference type="EMBL" id="ADN18248.1"/>
    </source>
</evidence>
<gene>
    <name evidence="3" type="ordered locus">Cyan7822_6469</name>
</gene>
<keyword evidence="1" id="KW-0227">DNA damage</keyword>
<dbReference type="EMBL" id="CP002200">
    <property type="protein sequence ID" value="ADN18248.1"/>
    <property type="molecule type" value="Genomic_DNA"/>
</dbReference>
<dbReference type="Pfam" id="PF01035">
    <property type="entry name" value="DNA_binding_1"/>
    <property type="match status" value="1"/>
</dbReference>
<dbReference type="SUPFAM" id="SSF46767">
    <property type="entry name" value="Methylated DNA-protein cysteine methyltransferase, C-terminal domain"/>
    <property type="match status" value="1"/>
</dbReference>
<dbReference type="Proteomes" id="UP000008206">
    <property type="component" value="Plasmid Cy782202"/>
</dbReference>
<dbReference type="PROSITE" id="PS51340">
    <property type="entry name" value="MOSC"/>
    <property type="match status" value="1"/>
</dbReference>
<dbReference type="InterPro" id="IPR005302">
    <property type="entry name" value="MoCF_Sase_C"/>
</dbReference>
<dbReference type="InterPro" id="IPR036388">
    <property type="entry name" value="WH-like_DNA-bd_sf"/>
</dbReference>
<accession>E0UMR8</accession>
<organism evidence="3 4">
    <name type="scientific">Gloeothece verrucosa (strain PCC 7822)</name>
    <name type="common">Cyanothece sp. (strain PCC 7822)</name>
    <dbReference type="NCBI Taxonomy" id="497965"/>
    <lineage>
        <taxon>Bacteria</taxon>
        <taxon>Bacillati</taxon>
        <taxon>Cyanobacteriota</taxon>
        <taxon>Cyanophyceae</taxon>
        <taxon>Oscillatoriophycideae</taxon>
        <taxon>Chroococcales</taxon>
        <taxon>Aphanothecaceae</taxon>
        <taxon>Gloeothece</taxon>
        <taxon>Gloeothece verrucosa</taxon>
    </lineage>
</organism>
<dbReference type="InterPro" id="IPR014048">
    <property type="entry name" value="MethylDNA_cys_MeTrfase_DNA-bd"/>
</dbReference>
<evidence type="ECO:0000256" key="1">
    <source>
        <dbReference type="ARBA" id="ARBA00022763"/>
    </source>
</evidence>
<dbReference type="AlphaFoldDB" id="E0UMR8"/>
<dbReference type="OrthoDB" id="1550913at2"/>
<dbReference type="KEGG" id="cyj:Cyan7822_6469"/>